<evidence type="ECO:0000313" key="9">
    <source>
        <dbReference type="Proteomes" id="UP001165065"/>
    </source>
</evidence>
<accession>A0A9W7LFB3</accession>
<feature type="region of interest" description="Disordered" evidence="6">
    <location>
        <begin position="390"/>
        <end position="414"/>
    </location>
</feature>
<dbReference type="InterPro" id="IPR017441">
    <property type="entry name" value="Protein_kinase_ATP_BS"/>
</dbReference>
<keyword evidence="9" id="KW-1185">Reference proteome</keyword>
<evidence type="ECO:0000256" key="3">
    <source>
        <dbReference type="ARBA" id="ARBA00022777"/>
    </source>
</evidence>
<dbReference type="PROSITE" id="PS00108">
    <property type="entry name" value="PROTEIN_KINASE_ST"/>
    <property type="match status" value="1"/>
</dbReference>
<dbReference type="PROSITE" id="PS00107">
    <property type="entry name" value="PROTEIN_KINASE_ATP"/>
    <property type="match status" value="1"/>
</dbReference>
<reference evidence="9" key="1">
    <citation type="journal article" date="2023" name="Commun. Biol.">
        <title>Genome analysis of Parmales, the sister group of diatoms, reveals the evolutionary specialization of diatoms from phago-mixotrophs to photoautotrophs.</title>
        <authorList>
            <person name="Ban H."/>
            <person name="Sato S."/>
            <person name="Yoshikawa S."/>
            <person name="Yamada K."/>
            <person name="Nakamura Y."/>
            <person name="Ichinomiya M."/>
            <person name="Sato N."/>
            <person name="Blanc-Mathieu R."/>
            <person name="Endo H."/>
            <person name="Kuwata A."/>
            <person name="Ogata H."/>
        </authorList>
    </citation>
    <scope>NUCLEOTIDE SEQUENCE [LARGE SCALE GENOMIC DNA]</scope>
</reference>
<dbReference type="Pfam" id="PF00069">
    <property type="entry name" value="Pkinase"/>
    <property type="match status" value="1"/>
</dbReference>
<feature type="region of interest" description="Disordered" evidence="6">
    <location>
        <begin position="793"/>
        <end position="1010"/>
    </location>
</feature>
<evidence type="ECO:0000256" key="4">
    <source>
        <dbReference type="ARBA" id="ARBA00022840"/>
    </source>
</evidence>
<feature type="compositionally biased region" description="Basic and acidic residues" evidence="6">
    <location>
        <begin position="832"/>
        <end position="845"/>
    </location>
</feature>
<dbReference type="OrthoDB" id="266718at2759"/>
<dbReference type="AlphaFoldDB" id="A0A9W7LFB3"/>
<feature type="compositionally biased region" description="Polar residues" evidence="6">
    <location>
        <begin position="963"/>
        <end position="972"/>
    </location>
</feature>
<feature type="compositionally biased region" description="Basic residues" evidence="6">
    <location>
        <begin position="404"/>
        <end position="413"/>
    </location>
</feature>
<keyword evidence="2 5" id="KW-0547">Nucleotide-binding</keyword>
<evidence type="ECO:0000313" key="8">
    <source>
        <dbReference type="EMBL" id="GMI47786.1"/>
    </source>
</evidence>
<feature type="compositionally biased region" description="Acidic residues" evidence="6">
    <location>
        <begin position="251"/>
        <end position="260"/>
    </location>
</feature>
<feature type="region of interest" description="Disordered" evidence="6">
    <location>
        <begin position="165"/>
        <end position="357"/>
    </location>
</feature>
<feature type="region of interest" description="Disordered" evidence="6">
    <location>
        <begin position="662"/>
        <end position="757"/>
    </location>
</feature>
<dbReference type="CDD" id="cd06606">
    <property type="entry name" value="STKc_MAPKKK"/>
    <property type="match status" value="1"/>
</dbReference>
<evidence type="ECO:0000256" key="1">
    <source>
        <dbReference type="ARBA" id="ARBA00022679"/>
    </source>
</evidence>
<dbReference type="EMBL" id="BRYA01000358">
    <property type="protein sequence ID" value="GMI47786.1"/>
    <property type="molecule type" value="Genomic_DNA"/>
</dbReference>
<feature type="compositionally biased region" description="Basic and acidic residues" evidence="6">
    <location>
        <begin position="335"/>
        <end position="350"/>
    </location>
</feature>
<protein>
    <recommendedName>
        <fullName evidence="7">Protein kinase domain-containing protein</fullName>
    </recommendedName>
</protein>
<evidence type="ECO:0000259" key="7">
    <source>
        <dbReference type="PROSITE" id="PS50011"/>
    </source>
</evidence>
<dbReference type="Gene3D" id="1.10.510.10">
    <property type="entry name" value="Transferase(Phosphotransferase) domain 1"/>
    <property type="match status" value="1"/>
</dbReference>
<keyword evidence="3" id="KW-0418">Kinase</keyword>
<proteinExistence type="predicted"/>
<feature type="region of interest" description="Disordered" evidence="6">
    <location>
        <begin position="78"/>
        <end position="115"/>
    </location>
</feature>
<organism evidence="8 9">
    <name type="scientific">Triparma columacea</name>
    <dbReference type="NCBI Taxonomy" id="722753"/>
    <lineage>
        <taxon>Eukaryota</taxon>
        <taxon>Sar</taxon>
        <taxon>Stramenopiles</taxon>
        <taxon>Ochrophyta</taxon>
        <taxon>Bolidophyceae</taxon>
        <taxon>Parmales</taxon>
        <taxon>Triparmaceae</taxon>
        <taxon>Triparma</taxon>
    </lineage>
</organism>
<dbReference type="InterPro" id="IPR050538">
    <property type="entry name" value="MAP_kinase_kinase_kinase"/>
</dbReference>
<feature type="compositionally biased region" description="Polar residues" evidence="6">
    <location>
        <begin position="810"/>
        <end position="831"/>
    </location>
</feature>
<evidence type="ECO:0000256" key="6">
    <source>
        <dbReference type="SAM" id="MobiDB-lite"/>
    </source>
</evidence>
<dbReference type="GO" id="GO:0004672">
    <property type="term" value="F:protein kinase activity"/>
    <property type="evidence" value="ECO:0007669"/>
    <property type="project" value="InterPro"/>
</dbReference>
<dbReference type="PROSITE" id="PS50011">
    <property type="entry name" value="PROTEIN_KINASE_DOM"/>
    <property type="match status" value="1"/>
</dbReference>
<dbReference type="GO" id="GO:0005524">
    <property type="term" value="F:ATP binding"/>
    <property type="evidence" value="ECO:0007669"/>
    <property type="project" value="UniProtKB-UniRule"/>
</dbReference>
<gene>
    <name evidence="8" type="ORF">TrCOL_g5867</name>
</gene>
<dbReference type="InterPro" id="IPR008271">
    <property type="entry name" value="Ser/Thr_kinase_AS"/>
</dbReference>
<feature type="compositionally biased region" description="Polar residues" evidence="6">
    <location>
        <begin position="939"/>
        <end position="955"/>
    </location>
</feature>
<feature type="compositionally biased region" description="Basic residues" evidence="6">
    <location>
        <begin position="212"/>
        <end position="221"/>
    </location>
</feature>
<feature type="domain" description="Protein kinase" evidence="7">
    <location>
        <begin position="411"/>
        <end position="674"/>
    </location>
</feature>
<feature type="compositionally biased region" description="Pro residues" evidence="6">
    <location>
        <begin position="193"/>
        <end position="204"/>
    </location>
</feature>
<dbReference type="SMART" id="SM00220">
    <property type="entry name" value="S_TKc"/>
    <property type="match status" value="1"/>
</dbReference>
<dbReference type="Proteomes" id="UP001165065">
    <property type="component" value="Unassembled WGS sequence"/>
</dbReference>
<keyword evidence="1" id="KW-0808">Transferase</keyword>
<feature type="binding site" evidence="5">
    <location>
        <position position="440"/>
    </location>
    <ligand>
        <name>ATP</name>
        <dbReference type="ChEBI" id="CHEBI:30616"/>
    </ligand>
</feature>
<comment type="caution">
    <text evidence="8">The sequence shown here is derived from an EMBL/GenBank/DDBJ whole genome shotgun (WGS) entry which is preliminary data.</text>
</comment>
<feature type="region of interest" description="Disordered" evidence="6">
    <location>
        <begin position="1070"/>
        <end position="1145"/>
    </location>
</feature>
<dbReference type="SUPFAM" id="SSF56112">
    <property type="entry name" value="Protein kinase-like (PK-like)"/>
    <property type="match status" value="1"/>
</dbReference>
<dbReference type="InterPro" id="IPR011009">
    <property type="entry name" value="Kinase-like_dom_sf"/>
</dbReference>
<name>A0A9W7LFB3_9STRA</name>
<dbReference type="PANTHER" id="PTHR48016">
    <property type="entry name" value="MAP KINASE KINASE KINASE SSK2-RELATED-RELATED"/>
    <property type="match status" value="1"/>
</dbReference>
<feature type="compositionally biased region" description="Basic residues" evidence="6">
    <location>
        <begin position="1136"/>
        <end position="1145"/>
    </location>
</feature>
<sequence>MSASPDLVQLCYLSILGHTPTPETLDSLCVLLNKILSSRTYQGVRENMDSAAVKEFVSERLKRRGVEGGVADELAKQVVIGTGGGDERDERDRGQGEGEEPREPLHPPRAKAPTLDIGRLDQQSQPAGLDFASPREGKTVSMWIEEQESQLSPNQLAFLRNVSGSSQNNYSDADYGADYESDYENDFDEPSFTAPPPAYAPAPAPTASNRTPPKHPHRRSPPPKPFPAAAAALRTSLSRELSVSSAVGSEIQEDIPEELQEDHRIPKKSLSPPLIADSPQIKNPKSKQGSSSSLPPPPPPNGNTNSANNPPMNPVLNHRSPSVEDTYSSDEDHVDLENYKHTPEKGKRSDLGAFSTTGSDNVEHGTMNMEHSVNGSSGGSVGKQLVQEALSRPHPRGATVSRRERVRKGRWKQGNKIGNGSFGTVFMGMNQSSGTLMAIKSMPLFNADAKDVQDLQTEIDIMRKLSHPNIVRYFGAELNEEDGVLNIFQEWVPGGSISTLLVKMGAFSIPVVRSYLKQVLLGLEYLHGHRIIHRDIKGGNILVDNYGTVKLADFGASKKMNEEGTLNGMGMSMKGTPYFMAPEVLSHEKYGRKADMWSTGGVALQMATGEPPWKSLGLRTPVSLFFHIQTSEDPPPLSDKIEANPKLKNIILQCFARDPSERPRATELLKDPFFNEEDDDDDDSETTFSDANDEYHYYEGESDDDSRNASLDDNNGANAQQLPPSPTDKGKTPKMSTHKSKSRGFEGGYKEVGRFDIKTAKKRAELRSGKGGPNSPQIYADLGINDLLPESADGYREIKPAKKQPRPATTVVQMQQKKQPAEQRPQTTLKTKQLERQESEYHSTEEIPSEWPSWARQKSSPTPPPNDSPASNYRTPKEEGTNNDVNPFARKQPAPSAYGTPKEDGTNADVNPFARKQPAAAGNVNPFARKQPAADANPGRQTTLLPKPSSDSPTSLMKGPTIEQYQLDNSPKTIKENRVRAKTATTVREAYSSGGSSNPDSPNALTAVTRSHASGEKIAAAKAAADEDGKWTCSKCGYVNASSGLQYCENCASWRRVEGGKGDGREVVTVSGAWSSMQKSSDMDKGNGKGNGFQNKSERHQAGRMRRAKSGDASMRSSRELQRNNNGTKSAAAGRNFRKKWGGQG</sequence>
<feature type="compositionally biased region" description="Low complexity" evidence="6">
    <location>
        <begin position="992"/>
        <end position="1003"/>
    </location>
</feature>
<feature type="compositionally biased region" description="Low complexity" evidence="6">
    <location>
        <begin position="227"/>
        <end position="239"/>
    </location>
</feature>
<dbReference type="PANTHER" id="PTHR48016:SF56">
    <property type="entry name" value="MAPKK KINASE"/>
    <property type="match status" value="1"/>
</dbReference>
<evidence type="ECO:0000256" key="2">
    <source>
        <dbReference type="ARBA" id="ARBA00022741"/>
    </source>
</evidence>
<dbReference type="InterPro" id="IPR000719">
    <property type="entry name" value="Prot_kinase_dom"/>
</dbReference>
<feature type="compositionally biased region" description="Acidic residues" evidence="6">
    <location>
        <begin position="674"/>
        <end position="685"/>
    </location>
</feature>
<feature type="compositionally biased region" description="Acidic residues" evidence="6">
    <location>
        <begin position="175"/>
        <end position="189"/>
    </location>
</feature>
<keyword evidence="4 5" id="KW-0067">ATP-binding</keyword>
<evidence type="ECO:0000256" key="5">
    <source>
        <dbReference type="PROSITE-ProRule" id="PRU10141"/>
    </source>
</evidence>
<feature type="compositionally biased region" description="Polar residues" evidence="6">
    <location>
        <begin position="708"/>
        <end position="722"/>
    </location>
</feature>
<feature type="compositionally biased region" description="Basic and acidic residues" evidence="6">
    <location>
        <begin position="748"/>
        <end position="757"/>
    </location>
</feature>
<feature type="compositionally biased region" description="Basic and acidic residues" evidence="6">
    <location>
        <begin position="85"/>
        <end position="106"/>
    </location>
</feature>